<reference evidence="1 2" key="1">
    <citation type="submission" date="2016-10" db="EMBL/GenBank/DDBJ databases">
        <authorList>
            <person name="Varghese N."/>
            <person name="Submissions S."/>
        </authorList>
    </citation>
    <scope>NUCLEOTIDE SEQUENCE [LARGE SCALE GENOMIC DNA]</scope>
    <source>
        <strain evidence="1 2">DSW-5</strain>
    </source>
</reference>
<name>A0A1H5GSY5_9FLAO</name>
<organism evidence="1 2">
    <name type="scientific">Polaribacter dokdonensis DSW-5</name>
    <dbReference type="NCBI Taxonomy" id="1300348"/>
    <lineage>
        <taxon>Bacteria</taxon>
        <taxon>Pseudomonadati</taxon>
        <taxon>Bacteroidota</taxon>
        <taxon>Flavobacteriia</taxon>
        <taxon>Flavobacteriales</taxon>
        <taxon>Flavobacteriaceae</taxon>
    </lineage>
</organism>
<proteinExistence type="predicted"/>
<gene>
    <name evidence="1" type="ORF">SAMN05444353_1122</name>
</gene>
<accession>A0A1H5GSY5</accession>
<protein>
    <submittedName>
        <fullName evidence="1">Uncharacterized protein</fullName>
    </submittedName>
</protein>
<evidence type="ECO:0000313" key="2">
    <source>
        <dbReference type="Proteomes" id="UP000183071"/>
    </source>
</evidence>
<dbReference type="EMBL" id="FNUE01000001">
    <property type="protein sequence ID" value="SEE18853.1"/>
    <property type="molecule type" value="Genomic_DNA"/>
</dbReference>
<dbReference type="Proteomes" id="UP000183071">
    <property type="component" value="Unassembled WGS sequence"/>
</dbReference>
<comment type="caution">
    <text evidence="1">The sequence shown here is derived from an EMBL/GenBank/DDBJ whole genome shotgun (WGS) entry which is preliminary data.</text>
</comment>
<keyword evidence="2" id="KW-1185">Reference proteome</keyword>
<evidence type="ECO:0000313" key="1">
    <source>
        <dbReference type="EMBL" id="SEE18853.1"/>
    </source>
</evidence>
<sequence>MYYQIQFQNYKRHLQDRYVNLIEKSNNYRFVDEAKSDLAAFKAMKLLEKINQVNYLDRELVI</sequence>